<evidence type="ECO:0000313" key="2">
    <source>
        <dbReference type="Proteomes" id="UP001139103"/>
    </source>
</evidence>
<reference evidence="1" key="1">
    <citation type="submission" date="2021-11" db="EMBL/GenBank/DDBJ databases">
        <title>Genome sequence.</title>
        <authorList>
            <person name="Sun Q."/>
        </authorList>
    </citation>
    <scope>NUCLEOTIDE SEQUENCE</scope>
    <source>
        <strain evidence="1">JC732</strain>
    </source>
</reference>
<dbReference type="AlphaFoldDB" id="A0A9X1MKJ0"/>
<dbReference type="Proteomes" id="UP001139103">
    <property type="component" value="Unassembled WGS sequence"/>
</dbReference>
<keyword evidence="2" id="KW-1185">Reference proteome</keyword>
<comment type="caution">
    <text evidence="1">The sequence shown here is derived from an EMBL/GenBank/DDBJ whole genome shotgun (WGS) entry which is preliminary data.</text>
</comment>
<proteinExistence type="predicted"/>
<sequence>MITQTAGPNDEVVKTLPPLTIAEDALDKGLNILADSVREVLGTPKRKPAQTMATADWASPS</sequence>
<accession>A0A9X1MKJ0</accession>
<dbReference type="EMBL" id="JAJKFT010000004">
    <property type="protein sequence ID" value="MCC9628246.1"/>
    <property type="molecule type" value="Genomic_DNA"/>
</dbReference>
<dbReference type="InterPro" id="IPR015422">
    <property type="entry name" value="PyrdxlP-dep_Trfase_small"/>
</dbReference>
<dbReference type="RefSeq" id="WP_230217341.1">
    <property type="nucleotide sequence ID" value="NZ_JAJKFT010000004.1"/>
</dbReference>
<protein>
    <submittedName>
        <fullName evidence="1">Uncharacterized protein</fullName>
    </submittedName>
</protein>
<name>A0A9X1MKJ0_9BACT</name>
<gene>
    <name evidence="1" type="ORF">LOC68_07555</name>
</gene>
<dbReference type="Gene3D" id="3.90.1150.10">
    <property type="entry name" value="Aspartate Aminotransferase, domain 1"/>
    <property type="match status" value="1"/>
</dbReference>
<organism evidence="1 2">
    <name type="scientific">Blastopirellula sediminis</name>
    <dbReference type="NCBI Taxonomy" id="2894196"/>
    <lineage>
        <taxon>Bacteria</taxon>
        <taxon>Pseudomonadati</taxon>
        <taxon>Planctomycetota</taxon>
        <taxon>Planctomycetia</taxon>
        <taxon>Pirellulales</taxon>
        <taxon>Pirellulaceae</taxon>
        <taxon>Blastopirellula</taxon>
    </lineage>
</organism>
<evidence type="ECO:0000313" key="1">
    <source>
        <dbReference type="EMBL" id="MCC9628246.1"/>
    </source>
</evidence>